<evidence type="ECO:0000256" key="1">
    <source>
        <dbReference type="SAM" id="MobiDB-lite"/>
    </source>
</evidence>
<feature type="region of interest" description="Disordered" evidence="1">
    <location>
        <begin position="472"/>
        <end position="526"/>
    </location>
</feature>
<feature type="compositionally biased region" description="Basic and acidic residues" evidence="1">
    <location>
        <begin position="492"/>
        <end position="501"/>
    </location>
</feature>
<accession>A0AAD9FZ48</accession>
<name>A0AAD9FZ48_9STRA</name>
<dbReference type="Proteomes" id="UP001259832">
    <property type="component" value="Unassembled WGS sequence"/>
</dbReference>
<comment type="caution">
    <text evidence="2">The sequence shown here is derived from an EMBL/GenBank/DDBJ whole genome shotgun (WGS) entry which is preliminary data.</text>
</comment>
<keyword evidence="3" id="KW-1185">Reference proteome</keyword>
<organism evidence="2 3">
    <name type="scientific">Phytophthora citrophthora</name>
    <dbReference type="NCBI Taxonomy" id="4793"/>
    <lineage>
        <taxon>Eukaryota</taxon>
        <taxon>Sar</taxon>
        <taxon>Stramenopiles</taxon>
        <taxon>Oomycota</taxon>
        <taxon>Peronosporomycetes</taxon>
        <taxon>Peronosporales</taxon>
        <taxon>Peronosporaceae</taxon>
        <taxon>Phytophthora</taxon>
    </lineage>
</organism>
<reference evidence="2" key="1">
    <citation type="submission" date="2023-08" db="EMBL/GenBank/DDBJ databases">
        <title>Reference Genome Resource for the Citrus Pathogen Phytophthora citrophthora.</title>
        <authorList>
            <person name="Moller H."/>
            <person name="Coetzee B."/>
            <person name="Rose L.J."/>
            <person name="Van Niekerk J.M."/>
        </authorList>
    </citation>
    <scope>NUCLEOTIDE SEQUENCE</scope>
    <source>
        <strain evidence="2">STE-U-9442</strain>
    </source>
</reference>
<evidence type="ECO:0000313" key="3">
    <source>
        <dbReference type="Proteomes" id="UP001259832"/>
    </source>
</evidence>
<dbReference type="AlphaFoldDB" id="A0AAD9FZ48"/>
<feature type="compositionally biased region" description="Basic and acidic residues" evidence="1">
    <location>
        <begin position="516"/>
        <end position="526"/>
    </location>
</feature>
<proteinExistence type="predicted"/>
<evidence type="ECO:0000313" key="2">
    <source>
        <dbReference type="EMBL" id="KAK1928648.1"/>
    </source>
</evidence>
<feature type="compositionally biased region" description="Basic and acidic residues" evidence="1">
    <location>
        <begin position="472"/>
        <end position="483"/>
    </location>
</feature>
<sequence>MSSTCQGVTKRETPCSITWGLDANGFCQYHKPNAAQCKGVARSTGRRCEVKWNLDDQGFCIRHSSQSPVPPTTAVSNACKGVTKRGTPCSVTWGLDINGFCKYHKPDASRCKGLARATGRRCKIKWSLDERGYCQFHRRVEATATNQCEAVVAATGRRCTQTVGIDDDGFCTAHRAVNREQPKCQGLLPDRRESCGNNVKVKGYKYCCAAHDPKFANSYVAPKLFNDPGLRKNVEGDIVKFFKGRDLYHGDKLDLNTVGAVELDHILEKQCFAFAFQRAVVRDADEVQDLAYLLREEVVNELPNLCLTRATTNKIKGAAVSKFLDDSLTGHRGSRTLADYLLAEKRDDTRLTRDVTRTIRREMGAALRRCQRKLRGVGDNRICQALSAELHQLYVDMDLHTSHGGSIKVEQGDKDDEYVLVDSVSTDSWTVVDVKRTVSVEYRQPTLSAEAKPFVPGSASTDSQRADTAKYCKQEPHELKKEVNGNSSTDSEWDKIHEVKRQPTTSQVSSESTSEEIVKEKYAKRK</sequence>
<protein>
    <submittedName>
        <fullName evidence="2">Uncharacterized protein</fullName>
    </submittedName>
</protein>
<gene>
    <name evidence="2" type="ORF">P3T76_015878</name>
</gene>
<dbReference type="EMBL" id="JASMQC010000059">
    <property type="protein sequence ID" value="KAK1928648.1"/>
    <property type="molecule type" value="Genomic_DNA"/>
</dbReference>